<keyword evidence="8" id="KW-1133">Transmembrane helix</keyword>
<comment type="caution">
    <text evidence="6">Lacks conserved residue(s) required for the propagation of feature annotation.</text>
</comment>
<evidence type="ECO:0000256" key="8">
    <source>
        <dbReference type="SAM" id="Phobius"/>
    </source>
</evidence>
<organism evidence="10 11">
    <name type="scientific">Martelella radicis</name>
    <dbReference type="NCBI Taxonomy" id="1397476"/>
    <lineage>
        <taxon>Bacteria</taxon>
        <taxon>Pseudomonadati</taxon>
        <taxon>Pseudomonadota</taxon>
        <taxon>Alphaproteobacteria</taxon>
        <taxon>Hyphomicrobiales</taxon>
        <taxon>Aurantimonadaceae</taxon>
        <taxon>Martelella</taxon>
    </lineage>
</organism>
<dbReference type="InterPro" id="IPR029494">
    <property type="entry name" value="DarT"/>
</dbReference>
<feature type="active site" description="Proton acceptor" evidence="6">
    <location>
        <position position="423"/>
    </location>
</feature>
<dbReference type="PROSITE" id="PS52018">
    <property type="entry name" value="DART"/>
    <property type="match status" value="1"/>
</dbReference>
<feature type="compositionally biased region" description="Basic and acidic residues" evidence="7">
    <location>
        <begin position="177"/>
        <end position="193"/>
    </location>
</feature>
<evidence type="ECO:0000256" key="2">
    <source>
        <dbReference type="ARBA" id="ARBA00022676"/>
    </source>
</evidence>
<comment type="catalytic activity">
    <reaction evidence="6">
        <text>a thymidine in DNA + NAD(+) = an N-(ADP-alpha-D-ribosyl)-thymidine in DNA + nicotinamide + H(+)</text>
        <dbReference type="Rhea" id="RHEA:71651"/>
        <dbReference type="Rhea" id="RHEA-COMP:13556"/>
        <dbReference type="Rhea" id="RHEA-COMP:18051"/>
        <dbReference type="ChEBI" id="CHEBI:15378"/>
        <dbReference type="ChEBI" id="CHEBI:17154"/>
        <dbReference type="ChEBI" id="CHEBI:57540"/>
        <dbReference type="ChEBI" id="CHEBI:137386"/>
        <dbReference type="ChEBI" id="CHEBI:191199"/>
    </reaction>
</comment>
<dbReference type="Pfam" id="PF14487">
    <property type="entry name" value="DarT"/>
    <property type="match status" value="1"/>
</dbReference>
<dbReference type="AlphaFoldDB" id="A0A7W6KMS7"/>
<keyword evidence="5 6" id="KW-0238">DNA-binding</keyword>
<evidence type="ECO:0000256" key="3">
    <source>
        <dbReference type="ARBA" id="ARBA00022679"/>
    </source>
</evidence>
<keyword evidence="2 6" id="KW-0328">Glycosyltransferase</keyword>
<feature type="binding site" evidence="6">
    <location>
        <begin position="388"/>
        <end position="390"/>
    </location>
    <ligand>
        <name>NAD(+)</name>
        <dbReference type="ChEBI" id="CHEBI:57540"/>
    </ligand>
</feature>
<dbReference type="GO" id="GO:0016779">
    <property type="term" value="F:nucleotidyltransferase activity"/>
    <property type="evidence" value="ECO:0007669"/>
    <property type="project" value="UniProtKB-UniRule"/>
</dbReference>
<evidence type="ECO:0000256" key="6">
    <source>
        <dbReference type="PROSITE-ProRule" id="PRU01362"/>
    </source>
</evidence>
<keyword evidence="11" id="KW-1185">Reference proteome</keyword>
<sequence length="588" mass="67050">MTVIAYQLVIVFTLIGVRLLRSKLFLAAAWGWTAFSVINLFYPPLLFLQLAVVWGTYFLLRPRHQFTSPSLLGPSQPRELVSDTTHANLQAGKQDLEEEARADEGFVGNLNSLNRELENILEATRLSNRKLNICSPIKVQTRVIETKFNLADLPTDPKAKKRALSPDILEELRSRMARQAEAERNENPEDDKSTGSLLKINRDRREALSQADAYDAETKRALTDAFYAEVENQAKSFREMARRLEADQDLLSRFADLMASTKGGAELFLSIVASIKKPKALESDITAAQDKMLSDTLTRAILEDVNAYLKGPESKESIADSSGLPPPVMQEEGPAFIEEPFSHDLRHPFDTFLEGDDREHNHADFWIGREREDIEETALELDIPFLVHFTRCANLPSIMKYGLIPVSTGRQSRIRQEVNDHNRWDRHRNATSLSIGFPNYQMFYKYRQLNPDIDWAILLLRPRILWQRDCAFCRHNAADRRIRNSDIGDLKSAAAFRGMFNEDDTLSARSVERLERYDPTDPQAEVLVFGAIPPREITGVVFESDETAQRHSQAIGKKERIVSRRQSFFSVKGGNLFESRRFARKHGK</sequence>
<keyword evidence="8" id="KW-0812">Transmembrane</keyword>
<keyword evidence="8" id="KW-0472">Membrane</keyword>
<keyword evidence="3 6" id="KW-0808">Transferase</keyword>
<dbReference type="Proteomes" id="UP000530571">
    <property type="component" value="Unassembled WGS sequence"/>
</dbReference>
<comment type="similarity">
    <text evidence="6">Belongs to the DarT ADP-ribosyltransferase family.</text>
</comment>
<name>A0A7W6KMS7_9HYPH</name>
<evidence type="ECO:0000256" key="5">
    <source>
        <dbReference type="ARBA" id="ARBA00023125"/>
    </source>
</evidence>
<evidence type="ECO:0000313" key="11">
    <source>
        <dbReference type="Proteomes" id="UP000530571"/>
    </source>
</evidence>
<dbReference type="EMBL" id="JACIDZ010000009">
    <property type="protein sequence ID" value="MBB4122959.1"/>
    <property type="molecule type" value="Genomic_DNA"/>
</dbReference>
<evidence type="ECO:0000313" key="10">
    <source>
        <dbReference type="EMBL" id="MBB4122959.1"/>
    </source>
</evidence>
<dbReference type="GO" id="GO:0016757">
    <property type="term" value="F:glycosyltransferase activity"/>
    <property type="evidence" value="ECO:0007669"/>
    <property type="project" value="UniProtKB-UniRule"/>
</dbReference>
<keyword evidence="4 6" id="KW-0548">Nucleotidyltransferase</keyword>
<gene>
    <name evidence="10" type="ORF">GGR30_002894</name>
</gene>
<feature type="binding site" evidence="6">
    <location>
        <position position="423"/>
    </location>
    <ligand>
        <name>NAD(+)</name>
        <dbReference type="ChEBI" id="CHEBI:57540"/>
    </ligand>
</feature>
<evidence type="ECO:0000256" key="1">
    <source>
        <dbReference type="ARBA" id="ARBA00022649"/>
    </source>
</evidence>
<feature type="active site" evidence="6">
    <location>
        <position position="525"/>
    </location>
</feature>
<feature type="transmembrane region" description="Helical" evidence="8">
    <location>
        <begin position="6"/>
        <end position="28"/>
    </location>
</feature>
<accession>A0A7W6KMS7</accession>
<comment type="caution">
    <text evidence="10">The sequence shown here is derived from an EMBL/GenBank/DDBJ whole genome shotgun (WGS) entry which is preliminary data.</text>
</comment>
<feature type="region of interest" description="Disordered" evidence="7">
    <location>
        <begin position="177"/>
        <end position="198"/>
    </location>
</feature>
<keyword evidence="1 6" id="KW-1277">Toxin-antitoxin system</keyword>
<evidence type="ECO:0000256" key="4">
    <source>
        <dbReference type="ARBA" id="ARBA00022695"/>
    </source>
</evidence>
<dbReference type="GO" id="GO:0003677">
    <property type="term" value="F:DNA binding"/>
    <property type="evidence" value="ECO:0007669"/>
    <property type="project" value="UniProtKB-UniRule"/>
</dbReference>
<evidence type="ECO:0000259" key="9">
    <source>
        <dbReference type="PROSITE" id="PS52018"/>
    </source>
</evidence>
<proteinExistence type="inferred from homology"/>
<reference evidence="10 11" key="1">
    <citation type="submission" date="2020-08" db="EMBL/GenBank/DDBJ databases">
        <title>Genomic Encyclopedia of Type Strains, Phase IV (KMG-IV): sequencing the most valuable type-strain genomes for metagenomic binning, comparative biology and taxonomic classification.</title>
        <authorList>
            <person name="Goeker M."/>
        </authorList>
    </citation>
    <scope>NUCLEOTIDE SEQUENCE [LARGE SCALE GENOMIC DNA]</scope>
    <source>
        <strain evidence="10 11">DSM 28101</strain>
    </source>
</reference>
<evidence type="ECO:0000256" key="7">
    <source>
        <dbReference type="SAM" id="MobiDB-lite"/>
    </source>
</evidence>
<feature type="domain" description="DarT" evidence="9">
    <location>
        <begin position="384"/>
        <end position="569"/>
    </location>
</feature>
<protein>
    <recommendedName>
        <fullName evidence="9">DarT domain-containing protein</fullName>
    </recommendedName>
</protein>
<dbReference type="RefSeq" id="WP_183487432.1">
    <property type="nucleotide sequence ID" value="NZ_JACIDZ010000009.1"/>
</dbReference>
<feature type="transmembrane region" description="Helical" evidence="8">
    <location>
        <begin position="40"/>
        <end position="60"/>
    </location>
</feature>